<keyword evidence="2" id="KW-1185">Reference proteome</keyword>
<sequence>MEKFDGDPKKWPAFIATFRALVHDVLPSDAQRLAVLGQLLSPKLRSGFAGYLADPNMYYELLRRLRRIYGDQHALAKASLAEIMSLAPLKSERVSELEDFFHRVSAAVSTMKLSGLHHDLNSSGLLEHVTAKLTPRLYEQWVLHSSQLTSAANFETWIGSLENVLRLKLLTATRQNLVRASSSPTERRPSLATRNVAISPGESCAICGDTHHRPSACPIFGSLPIAPQLVIYLLRSDLSKSAGRPSVSLYQNKDTERRIALRILFVRKEVARRLIIDGCTEPLGLQGPCDRQQWRLKPWRPHEKLTLEQLLLVIAASKTSFALSFRFDCSAMGVPLTASRC</sequence>
<dbReference type="Pfam" id="PF03564">
    <property type="entry name" value="DUF1759"/>
    <property type="match status" value="1"/>
</dbReference>
<dbReference type="AlphaFoldDB" id="A0A085LMM1"/>
<evidence type="ECO:0000313" key="1">
    <source>
        <dbReference type="EMBL" id="KFD46217.1"/>
    </source>
</evidence>
<proteinExistence type="predicted"/>
<name>A0A085LMM1_9BILA</name>
<evidence type="ECO:0000313" key="2">
    <source>
        <dbReference type="Proteomes" id="UP000030764"/>
    </source>
</evidence>
<dbReference type="PANTHER" id="PTHR47331">
    <property type="entry name" value="PHD-TYPE DOMAIN-CONTAINING PROTEIN"/>
    <property type="match status" value="1"/>
</dbReference>
<protein>
    <submittedName>
        <fullName evidence="1">Uncharacterized protein</fullName>
    </submittedName>
</protein>
<dbReference type="InterPro" id="IPR005312">
    <property type="entry name" value="DUF1759"/>
</dbReference>
<accession>A0A085LMM1</accession>
<dbReference type="EMBL" id="KL363386">
    <property type="protein sequence ID" value="KFD46217.1"/>
    <property type="molecule type" value="Genomic_DNA"/>
</dbReference>
<dbReference type="Proteomes" id="UP000030764">
    <property type="component" value="Unassembled WGS sequence"/>
</dbReference>
<gene>
    <name evidence="1" type="ORF">M513_12917</name>
</gene>
<organism evidence="1 2">
    <name type="scientific">Trichuris suis</name>
    <name type="common">pig whipworm</name>
    <dbReference type="NCBI Taxonomy" id="68888"/>
    <lineage>
        <taxon>Eukaryota</taxon>
        <taxon>Metazoa</taxon>
        <taxon>Ecdysozoa</taxon>
        <taxon>Nematoda</taxon>
        <taxon>Enoplea</taxon>
        <taxon>Dorylaimia</taxon>
        <taxon>Trichinellida</taxon>
        <taxon>Trichuridae</taxon>
        <taxon>Trichuris</taxon>
    </lineage>
</organism>
<reference evidence="1 2" key="1">
    <citation type="journal article" date="2014" name="Nat. Genet.">
        <title>Genome and transcriptome of the porcine whipworm Trichuris suis.</title>
        <authorList>
            <person name="Jex A.R."/>
            <person name="Nejsum P."/>
            <person name="Schwarz E.M."/>
            <person name="Hu L."/>
            <person name="Young N.D."/>
            <person name="Hall R.S."/>
            <person name="Korhonen P.K."/>
            <person name="Liao S."/>
            <person name="Thamsborg S."/>
            <person name="Xia J."/>
            <person name="Xu P."/>
            <person name="Wang S."/>
            <person name="Scheerlinck J.P."/>
            <person name="Hofmann A."/>
            <person name="Sternberg P.W."/>
            <person name="Wang J."/>
            <person name="Gasser R.B."/>
        </authorList>
    </citation>
    <scope>NUCLEOTIDE SEQUENCE [LARGE SCALE GENOMIC DNA]</scope>
    <source>
        <strain evidence="1">DCEP-RM93M</strain>
    </source>
</reference>